<evidence type="ECO:0000313" key="3">
    <source>
        <dbReference type="Proteomes" id="UP000322917"/>
    </source>
</evidence>
<evidence type="ECO:0008006" key="4">
    <source>
        <dbReference type="Google" id="ProtNLM"/>
    </source>
</evidence>
<dbReference type="Proteomes" id="UP000322917">
    <property type="component" value="Unassembled WGS sequence"/>
</dbReference>
<organism evidence="2 3">
    <name type="scientific">Propionispora hippei DSM 15287</name>
    <dbReference type="NCBI Taxonomy" id="1123003"/>
    <lineage>
        <taxon>Bacteria</taxon>
        <taxon>Bacillati</taxon>
        <taxon>Bacillota</taxon>
        <taxon>Negativicutes</taxon>
        <taxon>Selenomonadales</taxon>
        <taxon>Sporomusaceae</taxon>
        <taxon>Propionispora</taxon>
    </lineage>
</organism>
<keyword evidence="3" id="KW-1185">Reference proteome</keyword>
<dbReference type="SUPFAM" id="SSF69318">
    <property type="entry name" value="Integrin alpha N-terminal domain"/>
    <property type="match status" value="1"/>
</dbReference>
<accession>A0A1M6MYP3</accession>
<feature type="chain" id="PRO_5013314184" description="Repeat domain-containing protein" evidence="1">
    <location>
        <begin position="23"/>
        <end position="293"/>
    </location>
</feature>
<dbReference type="RefSeq" id="WP_149736159.1">
    <property type="nucleotide sequence ID" value="NZ_FQZD01000046.1"/>
</dbReference>
<name>A0A1M6MYP3_9FIRM</name>
<dbReference type="OrthoDB" id="1653343at2"/>
<evidence type="ECO:0000313" key="2">
    <source>
        <dbReference type="EMBL" id="SHJ88577.1"/>
    </source>
</evidence>
<evidence type="ECO:0000256" key="1">
    <source>
        <dbReference type="SAM" id="SignalP"/>
    </source>
</evidence>
<keyword evidence="1" id="KW-0732">Signal</keyword>
<dbReference type="InterPro" id="IPR028994">
    <property type="entry name" value="Integrin_alpha_N"/>
</dbReference>
<proteinExistence type="predicted"/>
<sequence>MYKKTLAVIIGLLGMLVSSADASVVSQPVYNEQGEIIGTTRNGSTATAGLELPEGYSLLTVKQGDVTGDGIADTVYLAGRKEKADSIYAADLCLIVKNGQDNSLYRKPLDQVGGYDARLFLGDFSGDHVDDVYVEIASGGSGGWYYHNIVTFRNGEAKEIFGKQDNETAYLTGTFQDGWKVELKNRLNGRTLLLDLHDRKADYVRLGLYKEDGTLIGDRRAMPAPYGRMEASDIDGDGVYELTGLQRISGAYRADGLADIETVLKYNGSVWQATSVRVTIPMGGVQATPARQQ</sequence>
<reference evidence="2 3" key="1">
    <citation type="submission" date="2016-11" db="EMBL/GenBank/DDBJ databases">
        <authorList>
            <person name="Varghese N."/>
            <person name="Submissions S."/>
        </authorList>
    </citation>
    <scope>NUCLEOTIDE SEQUENCE [LARGE SCALE GENOMIC DNA]</scope>
    <source>
        <strain evidence="2 3">DSM 15287</strain>
    </source>
</reference>
<gene>
    <name evidence="2" type="ORF">SAMN02745170_03591</name>
</gene>
<dbReference type="EMBL" id="FQZD01000046">
    <property type="protein sequence ID" value="SHJ88577.1"/>
    <property type="molecule type" value="Genomic_DNA"/>
</dbReference>
<feature type="signal peptide" evidence="1">
    <location>
        <begin position="1"/>
        <end position="22"/>
    </location>
</feature>
<dbReference type="AlphaFoldDB" id="A0A1M6MYP3"/>
<protein>
    <recommendedName>
        <fullName evidence="4">Repeat domain-containing protein</fullName>
    </recommendedName>
</protein>